<organism evidence="2 3">
    <name type="scientific">Clonostachys byssicola</name>
    <dbReference type="NCBI Taxonomy" id="160290"/>
    <lineage>
        <taxon>Eukaryota</taxon>
        <taxon>Fungi</taxon>
        <taxon>Dikarya</taxon>
        <taxon>Ascomycota</taxon>
        <taxon>Pezizomycotina</taxon>
        <taxon>Sordariomycetes</taxon>
        <taxon>Hypocreomycetidae</taxon>
        <taxon>Hypocreales</taxon>
        <taxon>Bionectriaceae</taxon>
        <taxon>Clonostachys</taxon>
    </lineage>
</organism>
<keyword evidence="3" id="KW-1185">Reference proteome</keyword>
<dbReference type="Proteomes" id="UP000754883">
    <property type="component" value="Unassembled WGS sequence"/>
</dbReference>
<comment type="caution">
    <text evidence="2">The sequence shown here is derived from an EMBL/GenBank/DDBJ whole genome shotgun (WGS) entry which is preliminary data.</text>
</comment>
<accession>A0A9N9Y6D3</accession>
<evidence type="ECO:0000313" key="3">
    <source>
        <dbReference type="Proteomes" id="UP000754883"/>
    </source>
</evidence>
<proteinExistence type="predicted"/>
<gene>
    <name evidence="2" type="ORF">CBYS24578_00005181</name>
</gene>
<dbReference type="AlphaFoldDB" id="A0A9N9Y6D3"/>
<name>A0A9N9Y6D3_9HYPO</name>
<reference evidence="2 3" key="2">
    <citation type="submission" date="2021-10" db="EMBL/GenBank/DDBJ databases">
        <authorList>
            <person name="Piombo E."/>
        </authorList>
    </citation>
    <scope>NUCLEOTIDE SEQUENCE [LARGE SCALE GENOMIC DNA]</scope>
</reference>
<reference evidence="3" key="1">
    <citation type="submission" date="2019-06" db="EMBL/GenBank/DDBJ databases">
        <authorList>
            <person name="Broberg M."/>
        </authorList>
    </citation>
    <scope>NUCLEOTIDE SEQUENCE [LARGE SCALE GENOMIC DNA]</scope>
</reference>
<evidence type="ECO:0000313" key="2">
    <source>
        <dbReference type="EMBL" id="CAG9989486.1"/>
    </source>
</evidence>
<dbReference type="OrthoDB" id="5149146at2759"/>
<sequence length="229" mass="25917">MMPASRVSRASTMPVDIGSEASADSKSKMPGSLVSRASTMPVNAVSKAWWWSKWDPDKRWGTLNKYKLAAQPQEGYCFSKYLGHDANHGPYRLDNLDTILYVPEAVPDEYQISVSGLGVLSESDAMGPWPGPPATREFRFQKLENHQVDLTSDDLNRMADHPPVKRILGRHLGRRNVYVITGMKIVDGLEVSDGFEFYRKFEGRVIFSYQMHVVHNGCQSLRQRIMEKP</sequence>
<protein>
    <submittedName>
        <fullName evidence="2">Uncharacterized protein</fullName>
    </submittedName>
</protein>
<dbReference type="EMBL" id="CABFNO020001467">
    <property type="protein sequence ID" value="CAG9989486.1"/>
    <property type="molecule type" value="Genomic_DNA"/>
</dbReference>
<evidence type="ECO:0000256" key="1">
    <source>
        <dbReference type="SAM" id="MobiDB-lite"/>
    </source>
</evidence>
<feature type="region of interest" description="Disordered" evidence="1">
    <location>
        <begin position="1"/>
        <end position="32"/>
    </location>
</feature>